<sequence>MGAIPELSEKPAPEAGLSLQKTNQSEADLPPVLFTDAPAGGA</sequence>
<accession>A0A1I7N780</accession>
<protein>
    <submittedName>
        <fullName evidence="2">Uncharacterized protein</fullName>
    </submittedName>
</protein>
<gene>
    <name evidence="2" type="ORF">SAMN05216456_1047</name>
</gene>
<name>A0A1I7N780_9HYPH</name>
<proteinExistence type="predicted"/>
<keyword evidence="3" id="KW-1185">Reference proteome</keyword>
<reference evidence="2 3" key="1">
    <citation type="submission" date="2016-10" db="EMBL/GenBank/DDBJ databases">
        <authorList>
            <person name="de Groot N.N."/>
        </authorList>
    </citation>
    <scope>NUCLEOTIDE SEQUENCE [LARGE SCALE GENOMIC DNA]</scope>
    <source>
        <strain evidence="2 3">IPL20</strain>
    </source>
</reference>
<evidence type="ECO:0000313" key="2">
    <source>
        <dbReference type="EMBL" id="SFV30525.1"/>
    </source>
</evidence>
<dbReference type="EMBL" id="FPCK01000001">
    <property type="protein sequence ID" value="SFV30525.1"/>
    <property type="molecule type" value="Genomic_DNA"/>
</dbReference>
<organism evidence="2 3">
    <name type="scientific">Devosia crocina</name>
    <dbReference type="NCBI Taxonomy" id="429728"/>
    <lineage>
        <taxon>Bacteria</taxon>
        <taxon>Pseudomonadati</taxon>
        <taxon>Pseudomonadota</taxon>
        <taxon>Alphaproteobacteria</taxon>
        <taxon>Hyphomicrobiales</taxon>
        <taxon>Devosiaceae</taxon>
        <taxon>Devosia</taxon>
    </lineage>
</organism>
<evidence type="ECO:0000256" key="1">
    <source>
        <dbReference type="SAM" id="MobiDB-lite"/>
    </source>
</evidence>
<feature type="region of interest" description="Disordered" evidence="1">
    <location>
        <begin position="1"/>
        <end position="42"/>
    </location>
</feature>
<dbReference type="AlphaFoldDB" id="A0A1I7N780"/>
<dbReference type="STRING" id="429728.SAMN05216456_1047"/>
<dbReference type="Proteomes" id="UP000199074">
    <property type="component" value="Unassembled WGS sequence"/>
</dbReference>
<evidence type="ECO:0000313" key="3">
    <source>
        <dbReference type="Proteomes" id="UP000199074"/>
    </source>
</evidence>